<protein>
    <submittedName>
        <fullName evidence="1">Uncharacterized protein</fullName>
    </submittedName>
</protein>
<dbReference type="EMBL" id="CAJPDS010000038">
    <property type="protein sequence ID" value="CAF9925361.1"/>
    <property type="molecule type" value="Genomic_DNA"/>
</dbReference>
<comment type="caution">
    <text evidence="1">The sequence shown here is derived from an EMBL/GenBank/DDBJ whole genome shotgun (WGS) entry which is preliminary data.</text>
</comment>
<name>A0A8H3FG65_9LECA</name>
<dbReference type="AlphaFoldDB" id="A0A8H3FG65"/>
<evidence type="ECO:0000313" key="1">
    <source>
        <dbReference type="EMBL" id="CAF9925361.1"/>
    </source>
</evidence>
<sequence length="127" mass="14480">MNSIGTSPAGYYPTIEVGPLKDEDLMDGPSCALAHTDLELLRELDHLSCAPIIKLSKVNLEDAESSNFRPQATNVEWRGGMPIITESHDPFNTGFRRLAAVVYKFPPRFEMMNYQYFLQEKDIFRPR</sequence>
<dbReference type="Proteomes" id="UP000664521">
    <property type="component" value="Unassembled WGS sequence"/>
</dbReference>
<evidence type="ECO:0000313" key="2">
    <source>
        <dbReference type="Proteomes" id="UP000664521"/>
    </source>
</evidence>
<proteinExistence type="predicted"/>
<reference evidence="1" key="1">
    <citation type="submission" date="2021-03" db="EMBL/GenBank/DDBJ databases">
        <authorList>
            <person name="Tagirdzhanova G."/>
        </authorList>
    </citation>
    <scope>NUCLEOTIDE SEQUENCE</scope>
</reference>
<accession>A0A8H3FG65</accession>
<gene>
    <name evidence="1" type="ORF">HETSPECPRED_005815</name>
</gene>
<dbReference type="OrthoDB" id="336240at2759"/>
<keyword evidence="2" id="KW-1185">Reference proteome</keyword>
<organism evidence="1 2">
    <name type="scientific">Heterodermia speciosa</name>
    <dbReference type="NCBI Taxonomy" id="116794"/>
    <lineage>
        <taxon>Eukaryota</taxon>
        <taxon>Fungi</taxon>
        <taxon>Dikarya</taxon>
        <taxon>Ascomycota</taxon>
        <taxon>Pezizomycotina</taxon>
        <taxon>Lecanoromycetes</taxon>
        <taxon>OSLEUM clade</taxon>
        <taxon>Lecanoromycetidae</taxon>
        <taxon>Caliciales</taxon>
        <taxon>Physciaceae</taxon>
        <taxon>Heterodermia</taxon>
    </lineage>
</organism>